<name>A0A8J3T162_9ACTN</name>
<evidence type="ECO:0000313" key="3">
    <source>
        <dbReference type="Proteomes" id="UP000634476"/>
    </source>
</evidence>
<comment type="caution">
    <text evidence="2">The sequence shown here is derived from an EMBL/GenBank/DDBJ whole genome shotgun (WGS) entry which is preliminary data.</text>
</comment>
<sequence>MALVTAATVAALVPLAPGTALAEPVPSGCRSGFYYQNYKTWASCASGPGYVRAIATCPTSSGSTKVYGPWVWVQSGIAGQSVATCPNHSRKALAHSWGIKKY</sequence>
<dbReference type="RefSeq" id="WP_203878464.1">
    <property type="nucleotide sequence ID" value="NZ_BOOK01000047.1"/>
</dbReference>
<organism evidence="2 3">
    <name type="scientific">Planobispora takensis</name>
    <dbReference type="NCBI Taxonomy" id="1367882"/>
    <lineage>
        <taxon>Bacteria</taxon>
        <taxon>Bacillati</taxon>
        <taxon>Actinomycetota</taxon>
        <taxon>Actinomycetes</taxon>
        <taxon>Streptosporangiales</taxon>
        <taxon>Streptosporangiaceae</taxon>
        <taxon>Planobispora</taxon>
    </lineage>
</organism>
<evidence type="ECO:0000313" key="2">
    <source>
        <dbReference type="EMBL" id="GII04202.1"/>
    </source>
</evidence>
<evidence type="ECO:0008006" key="4">
    <source>
        <dbReference type="Google" id="ProtNLM"/>
    </source>
</evidence>
<gene>
    <name evidence="2" type="ORF">Pta02_62100</name>
</gene>
<dbReference type="AlphaFoldDB" id="A0A8J3T162"/>
<accession>A0A8J3T162</accession>
<dbReference type="EMBL" id="BOOK01000047">
    <property type="protein sequence ID" value="GII04202.1"/>
    <property type="molecule type" value="Genomic_DNA"/>
</dbReference>
<keyword evidence="3" id="KW-1185">Reference proteome</keyword>
<dbReference type="Proteomes" id="UP000634476">
    <property type="component" value="Unassembled WGS sequence"/>
</dbReference>
<evidence type="ECO:0000256" key="1">
    <source>
        <dbReference type="SAM" id="SignalP"/>
    </source>
</evidence>
<reference evidence="2" key="1">
    <citation type="submission" date="2021-01" db="EMBL/GenBank/DDBJ databases">
        <title>Whole genome shotgun sequence of Planobispora takensis NBRC 109077.</title>
        <authorList>
            <person name="Komaki H."/>
            <person name="Tamura T."/>
        </authorList>
    </citation>
    <scope>NUCLEOTIDE SEQUENCE</scope>
    <source>
        <strain evidence="2">NBRC 109077</strain>
    </source>
</reference>
<keyword evidence="1" id="KW-0732">Signal</keyword>
<protein>
    <recommendedName>
        <fullName evidence="4">Secreted protein</fullName>
    </recommendedName>
</protein>
<feature type="chain" id="PRO_5035282894" description="Secreted protein" evidence="1">
    <location>
        <begin position="23"/>
        <end position="102"/>
    </location>
</feature>
<proteinExistence type="predicted"/>
<feature type="signal peptide" evidence="1">
    <location>
        <begin position="1"/>
        <end position="22"/>
    </location>
</feature>